<comment type="caution">
    <text evidence="2">The sequence shown here is derived from an EMBL/GenBank/DDBJ whole genome shotgun (WGS) entry which is preliminary data.</text>
</comment>
<dbReference type="InterPro" id="IPR011528">
    <property type="entry name" value="NERD"/>
</dbReference>
<dbReference type="PROSITE" id="PS50965">
    <property type="entry name" value="NERD"/>
    <property type="match status" value="1"/>
</dbReference>
<dbReference type="AlphaFoldDB" id="A0A396SUK7"/>
<evidence type="ECO:0000259" key="1">
    <source>
        <dbReference type="PROSITE" id="PS50965"/>
    </source>
</evidence>
<proteinExistence type="predicted"/>
<accession>A0A396SUK7</accession>
<dbReference type="EMBL" id="QWEI01000001">
    <property type="protein sequence ID" value="RHW40171.1"/>
    <property type="molecule type" value="Genomic_DNA"/>
</dbReference>
<organism evidence="2 3">
    <name type="scientific">Ureibacillus yapensis</name>
    <dbReference type="NCBI Taxonomy" id="2304605"/>
    <lineage>
        <taxon>Bacteria</taxon>
        <taxon>Bacillati</taxon>
        <taxon>Bacillota</taxon>
        <taxon>Bacilli</taxon>
        <taxon>Bacillales</taxon>
        <taxon>Caryophanaceae</taxon>
        <taxon>Ureibacillus</taxon>
    </lineage>
</organism>
<sequence>MIFKHRTEPTELTILKLLAHRMELSKEDQLNFFNLKKGYEGEKLFDTFLEKLECDVLVLNDLLLSSSNQTFQLDTLLVTNNLVYIFEIKNYFGDFYFKNDRLFQKNDNEVSNPLNQLQRSELLLRQLLHKLGFSIPVQSMVIFINEAFTLYLAPLDKPFILPTQLKTFFQKINSHKSTLDMQHKKMAEKLSSLHMQQHPHQKRPSYNNDQLQTGMSCGACQSLTITIQNKKSICTTCKNEESIDSALIRNANEYSLLFPNEKITLPKIMDWCRIITSKKQLRRVLDNNYQKVSKRRWTYYE</sequence>
<evidence type="ECO:0000313" key="3">
    <source>
        <dbReference type="Proteomes" id="UP000265692"/>
    </source>
</evidence>
<reference evidence="2 3" key="1">
    <citation type="submission" date="2018-08" db="EMBL/GenBank/DDBJ databases">
        <title>Lysinibacillus sp. YLB-03 draft genome sequence.</title>
        <authorList>
            <person name="Yu L."/>
        </authorList>
    </citation>
    <scope>NUCLEOTIDE SEQUENCE [LARGE SCALE GENOMIC DNA]</scope>
    <source>
        <strain evidence="2 3">YLB-03</strain>
    </source>
</reference>
<name>A0A396SUK7_9BACL</name>
<dbReference type="Pfam" id="PF08378">
    <property type="entry name" value="NERD"/>
    <property type="match status" value="1"/>
</dbReference>
<feature type="domain" description="NERD" evidence="1">
    <location>
        <begin position="37"/>
        <end position="147"/>
    </location>
</feature>
<evidence type="ECO:0000313" key="2">
    <source>
        <dbReference type="EMBL" id="RHW40171.1"/>
    </source>
</evidence>
<dbReference type="Proteomes" id="UP000265692">
    <property type="component" value="Unassembled WGS sequence"/>
</dbReference>
<keyword evidence="3" id="KW-1185">Reference proteome</keyword>
<dbReference type="OrthoDB" id="2164794at2"/>
<protein>
    <submittedName>
        <fullName evidence="2">NERD domain-containing protein</fullName>
    </submittedName>
</protein>
<gene>
    <name evidence="2" type="ORF">D1B33_01720</name>
</gene>